<gene>
    <name evidence="2" type="ORF">CPLU01_08257</name>
</gene>
<reference evidence="2" key="1">
    <citation type="journal article" date="2020" name="Phytopathology">
        <title>Genome Sequence Resources of Colletotrichum truncatum, C. plurivorum, C. musicola, and C. sojae: Four Species Pathogenic to Soybean (Glycine max).</title>
        <authorList>
            <person name="Rogerio F."/>
            <person name="Boufleur T.R."/>
            <person name="Ciampi-Guillardi M."/>
            <person name="Sukno S.A."/>
            <person name="Thon M.R."/>
            <person name="Massola Junior N.S."/>
            <person name="Baroncelli R."/>
        </authorList>
    </citation>
    <scope>NUCLEOTIDE SEQUENCE</scope>
    <source>
        <strain evidence="2">LFN00145</strain>
    </source>
</reference>
<dbReference type="Proteomes" id="UP000654918">
    <property type="component" value="Unassembled WGS sequence"/>
</dbReference>
<sequence>MSGSTDIVATRQLPTLPYEIFLMIIKEFIADAKNETRLTMPRYDETEATHGTKDAKDGVKYGSAPESEEEPRPRPYLYVDDFGYDYGDDENGGLDEIQRERYEATRLPLQLNRDTRAMVQSVFPRLPWGIRNKEEQGWTHTLRGVGALLLPERDYFSPCLLEIHSGIRQELCATMLTLSPELFRMVDEICIYARVEFTKEYEEVKWSDRDRKRLLLRQMLREGARVPIVDCSHW</sequence>
<keyword evidence="3" id="KW-1185">Reference proteome</keyword>
<protein>
    <submittedName>
        <fullName evidence="2">Uncharacterized protein</fullName>
    </submittedName>
</protein>
<evidence type="ECO:0000313" key="3">
    <source>
        <dbReference type="Proteomes" id="UP000654918"/>
    </source>
</evidence>
<name>A0A8H6NDU9_9PEZI</name>
<dbReference type="EMBL" id="WIGO01000115">
    <property type="protein sequence ID" value="KAF6828931.1"/>
    <property type="molecule type" value="Genomic_DNA"/>
</dbReference>
<evidence type="ECO:0000313" key="2">
    <source>
        <dbReference type="EMBL" id="KAF6828931.1"/>
    </source>
</evidence>
<feature type="compositionally biased region" description="Basic and acidic residues" evidence="1">
    <location>
        <begin position="42"/>
        <end position="59"/>
    </location>
</feature>
<evidence type="ECO:0000256" key="1">
    <source>
        <dbReference type="SAM" id="MobiDB-lite"/>
    </source>
</evidence>
<organism evidence="2 3">
    <name type="scientific">Colletotrichum plurivorum</name>
    <dbReference type="NCBI Taxonomy" id="2175906"/>
    <lineage>
        <taxon>Eukaryota</taxon>
        <taxon>Fungi</taxon>
        <taxon>Dikarya</taxon>
        <taxon>Ascomycota</taxon>
        <taxon>Pezizomycotina</taxon>
        <taxon>Sordariomycetes</taxon>
        <taxon>Hypocreomycetidae</taxon>
        <taxon>Glomerellales</taxon>
        <taxon>Glomerellaceae</taxon>
        <taxon>Colletotrichum</taxon>
        <taxon>Colletotrichum orchidearum species complex</taxon>
    </lineage>
</organism>
<proteinExistence type="predicted"/>
<dbReference type="AlphaFoldDB" id="A0A8H6NDU9"/>
<comment type="caution">
    <text evidence="2">The sequence shown here is derived from an EMBL/GenBank/DDBJ whole genome shotgun (WGS) entry which is preliminary data.</text>
</comment>
<accession>A0A8H6NDU9</accession>
<feature type="region of interest" description="Disordered" evidence="1">
    <location>
        <begin position="42"/>
        <end position="74"/>
    </location>
</feature>